<keyword evidence="2 9" id="KW-0489">Methyltransferase</keyword>
<dbReference type="AlphaFoldDB" id="A0A545TKF9"/>
<evidence type="ECO:0000256" key="2">
    <source>
        <dbReference type="ARBA" id="ARBA00022603"/>
    </source>
</evidence>
<dbReference type="GO" id="GO:0005829">
    <property type="term" value="C:cytosol"/>
    <property type="evidence" value="ECO:0007669"/>
    <property type="project" value="TreeGrafter"/>
</dbReference>
<comment type="caution">
    <text evidence="9">The sequence shown here is derived from an EMBL/GenBank/DDBJ whole genome shotgun (WGS) entry which is preliminary data.</text>
</comment>
<comment type="similarity">
    <text evidence="1">Belongs to the vitamin-B12 dependent methionine synthase family.</text>
</comment>
<dbReference type="SUPFAM" id="SSF51717">
    <property type="entry name" value="Dihydropteroate synthetase-like"/>
    <property type="match status" value="1"/>
</dbReference>
<evidence type="ECO:0000256" key="7">
    <source>
        <dbReference type="SAM" id="MobiDB-lite"/>
    </source>
</evidence>
<keyword evidence="4 9" id="KW-0808">Transferase</keyword>
<keyword evidence="10" id="KW-1185">Reference proteome</keyword>
<reference evidence="9 10" key="1">
    <citation type="submission" date="2019-06" db="EMBL/GenBank/DDBJ databases">
        <title>Whole genome sequence for Rhodospirillaceae sp. R148.</title>
        <authorList>
            <person name="Wang G."/>
        </authorList>
    </citation>
    <scope>NUCLEOTIDE SEQUENCE [LARGE SCALE GENOMIC DNA]</scope>
    <source>
        <strain evidence="9 10">R148</strain>
    </source>
</reference>
<dbReference type="GO" id="GO:0046872">
    <property type="term" value="F:metal ion binding"/>
    <property type="evidence" value="ECO:0007669"/>
    <property type="project" value="UniProtKB-KW"/>
</dbReference>
<sequence>MSRTVVSSHSKELVIGFDQPFCIIGERINPTGRKALAAEMAAGDYSRVESDCLAQVAAGAHMLDVNAGIPLADEPAILAETVKLVQSLTDLPLSIDSSIVEALENGLSVYQGKALVNSVTGEDEQMERVLPLVKKYGAAVVAISNDETGISMDPEVRFAVAKKIVERAADYGIPKEDVVVDPLVMPIGAMGTAGQQAFAIVRKLREELGVNTTCGASNISFGLPNRHAMNAFFLAMAAGAGMTSAIMNPLHEEELTGIKASDVLLGHDKDCRAWIKKYRAPAPEGAEGEGAGRRERRRRRG</sequence>
<evidence type="ECO:0000256" key="4">
    <source>
        <dbReference type="ARBA" id="ARBA00022679"/>
    </source>
</evidence>
<dbReference type="GO" id="GO:0008705">
    <property type="term" value="F:methionine synthase activity"/>
    <property type="evidence" value="ECO:0007669"/>
    <property type="project" value="TreeGrafter"/>
</dbReference>
<keyword evidence="3" id="KW-0846">Cobalamin</keyword>
<dbReference type="GO" id="GO:0031419">
    <property type="term" value="F:cobalamin binding"/>
    <property type="evidence" value="ECO:0007669"/>
    <property type="project" value="UniProtKB-KW"/>
</dbReference>
<dbReference type="InterPro" id="IPR000489">
    <property type="entry name" value="Pterin-binding_dom"/>
</dbReference>
<dbReference type="PANTHER" id="PTHR45833:SF1">
    <property type="entry name" value="METHIONINE SYNTHASE"/>
    <property type="match status" value="1"/>
</dbReference>
<evidence type="ECO:0000256" key="3">
    <source>
        <dbReference type="ARBA" id="ARBA00022628"/>
    </source>
</evidence>
<keyword evidence="6" id="KW-0170">Cobalt</keyword>
<accession>A0A545TKF9</accession>
<feature type="region of interest" description="Disordered" evidence="7">
    <location>
        <begin position="282"/>
        <end position="301"/>
    </location>
</feature>
<evidence type="ECO:0000256" key="1">
    <source>
        <dbReference type="ARBA" id="ARBA00010398"/>
    </source>
</evidence>
<protein>
    <submittedName>
        <fullName evidence="9">Methyltetrahydrofolate cobalamin methyltransferase</fullName>
    </submittedName>
</protein>
<evidence type="ECO:0000259" key="8">
    <source>
        <dbReference type="PROSITE" id="PS50972"/>
    </source>
</evidence>
<dbReference type="PANTHER" id="PTHR45833">
    <property type="entry name" value="METHIONINE SYNTHASE"/>
    <property type="match status" value="1"/>
</dbReference>
<dbReference type="GO" id="GO:0050667">
    <property type="term" value="P:homocysteine metabolic process"/>
    <property type="evidence" value="ECO:0007669"/>
    <property type="project" value="TreeGrafter"/>
</dbReference>
<dbReference type="Pfam" id="PF00809">
    <property type="entry name" value="Pterin_bind"/>
    <property type="match status" value="1"/>
</dbReference>
<dbReference type="NCBIfam" id="NF005719">
    <property type="entry name" value="PRK07535.1"/>
    <property type="match status" value="1"/>
</dbReference>
<feature type="domain" description="Pterin-binding" evidence="8">
    <location>
        <begin position="21"/>
        <end position="266"/>
    </location>
</feature>
<dbReference type="GO" id="GO:0032259">
    <property type="term" value="P:methylation"/>
    <property type="evidence" value="ECO:0007669"/>
    <property type="project" value="UniProtKB-KW"/>
</dbReference>
<name>A0A545TKF9_9PROT</name>
<evidence type="ECO:0000313" key="10">
    <source>
        <dbReference type="Proteomes" id="UP000315252"/>
    </source>
</evidence>
<dbReference type="OrthoDB" id="9803687at2"/>
<dbReference type="InterPro" id="IPR011005">
    <property type="entry name" value="Dihydropteroate_synth-like_sf"/>
</dbReference>
<gene>
    <name evidence="9" type="ORF">FKG95_19300</name>
</gene>
<evidence type="ECO:0000313" key="9">
    <source>
        <dbReference type="EMBL" id="TQV77713.1"/>
    </source>
</evidence>
<dbReference type="GO" id="GO:0046653">
    <property type="term" value="P:tetrahydrofolate metabolic process"/>
    <property type="evidence" value="ECO:0007669"/>
    <property type="project" value="TreeGrafter"/>
</dbReference>
<dbReference type="Proteomes" id="UP000315252">
    <property type="component" value="Unassembled WGS sequence"/>
</dbReference>
<dbReference type="EMBL" id="VHSH01000007">
    <property type="protein sequence ID" value="TQV77713.1"/>
    <property type="molecule type" value="Genomic_DNA"/>
</dbReference>
<dbReference type="Gene3D" id="3.20.20.20">
    <property type="entry name" value="Dihydropteroate synthase-like"/>
    <property type="match status" value="1"/>
</dbReference>
<dbReference type="RefSeq" id="WP_142898057.1">
    <property type="nucleotide sequence ID" value="NZ_ML660058.1"/>
</dbReference>
<dbReference type="InterPro" id="IPR050554">
    <property type="entry name" value="Met_Synthase/Corrinoid"/>
</dbReference>
<proteinExistence type="inferred from homology"/>
<organism evidence="9 10">
    <name type="scientific">Denitrobaculum tricleocarpae</name>
    <dbReference type="NCBI Taxonomy" id="2591009"/>
    <lineage>
        <taxon>Bacteria</taxon>
        <taxon>Pseudomonadati</taxon>
        <taxon>Pseudomonadota</taxon>
        <taxon>Alphaproteobacteria</taxon>
        <taxon>Rhodospirillales</taxon>
        <taxon>Rhodospirillaceae</taxon>
        <taxon>Denitrobaculum</taxon>
    </lineage>
</organism>
<keyword evidence="5" id="KW-0479">Metal-binding</keyword>
<evidence type="ECO:0000256" key="5">
    <source>
        <dbReference type="ARBA" id="ARBA00022723"/>
    </source>
</evidence>
<evidence type="ECO:0000256" key="6">
    <source>
        <dbReference type="ARBA" id="ARBA00023285"/>
    </source>
</evidence>
<dbReference type="PROSITE" id="PS50972">
    <property type="entry name" value="PTERIN_BINDING"/>
    <property type="match status" value="1"/>
</dbReference>